<evidence type="ECO:0000313" key="2">
    <source>
        <dbReference type="Ensembl" id="ENSNNAP00000003306.1"/>
    </source>
</evidence>
<dbReference type="InterPro" id="IPR050473">
    <property type="entry name" value="A2M/Complement_sys"/>
</dbReference>
<dbReference type="Ensembl" id="ENSNNAT00000003465.1">
    <property type="protein sequence ID" value="ENSNNAP00000003306.1"/>
    <property type="gene ID" value="ENSNNAG00000002257.1"/>
</dbReference>
<dbReference type="AlphaFoldDB" id="A0A8C6VHW8"/>
<dbReference type="InterPro" id="IPR009048">
    <property type="entry name" value="A-macroglobulin_rcpt-bd"/>
</dbReference>
<keyword evidence="3" id="KW-1185">Reference proteome</keyword>
<evidence type="ECO:0000313" key="3">
    <source>
        <dbReference type="Proteomes" id="UP000694559"/>
    </source>
</evidence>
<dbReference type="SMART" id="SM01361">
    <property type="entry name" value="A2M_recep"/>
    <property type="match status" value="1"/>
</dbReference>
<name>A0A8C6VHW8_NAJNA</name>
<dbReference type="GO" id="GO:0005615">
    <property type="term" value="C:extracellular space"/>
    <property type="evidence" value="ECO:0007669"/>
    <property type="project" value="InterPro"/>
</dbReference>
<dbReference type="InterPro" id="IPR036595">
    <property type="entry name" value="A-macroglobulin_rcpt-bd_sf"/>
</dbReference>
<proteinExistence type="predicted"/>
<dbReference type="Gene3D" id="2.60.40.690">
    <property type="entry name" value="Alpha-macroglobulin, receptor-binding domain"/>
    <property type="match status" value="1"/>
</dbReference>
<dbReference type="Proteomes" id="UP000694559">
    <property type="component" value="Unplaced"/>
</dbReference>
<sequence length="337" mass="37515">MAALFGTKCLALLETEAQAEEIHVYTRALMAYAFTLPPNAKTLHSLSEEDDTIHWERPEKQKKTLDLPYYHPRAPSAEIEMTSYVLLAYMAKEPSPSQEELLTATAIVKWLTNQQNPNEDSLLHRYDTVVALQALCQYRTITYSKDGVDARVTLSSGDVALTKFHVDSTNSLLLQCKDLPSVPGDYTAEVTGCIFMQTSLRYNIQPPQEEAPFKLIVQTVPQNCTGPKAHQTFDIAFNISYTGQRMVSNMAIAQINMLSGYIPLKSTVKLRTEIATTQVLLYLEEVSGAGELGFSFTVELETPIQGLKPALVKVYDYYETDDFAIVEYIAPCSTGGV</sequence>
<feature type="domain" description="Alpha-macroglobulin receptor-binding" evidence="1">
    <location>
        <begin position="248"/>
        <end position="328"/>
    </location>
</feature>
<dbReference type="Pfam" id="PF07677">
    <property type="entry name" value="A2M_recep"/>
    <property type="match status" value="1"/>
</dbReference>
<dbReference type="PANTHER" id="PTHR11412">
    <property type="entry name" value="MACROGLOBULIN / COMPLEMENT"/>
    <property type="match status" value="1"/>
</dbReference>
<dbReference type="SUPFAM" id="SSF49410">
    <property type="entry name" value="Alpha-macroglobulin receptor domain"/>
    <property type="match status" value="1"/>
</dbReference>
<dbReference type="Gene3D" id="2.60.120.1540">
    <property type="match status" value="1"/>
</dbReference>
<reference evidence="2" key="1">
    <citation type="submission" date="2025-08" db="UniProtKB">
        <authorList>
            <consortium name="Ensembl"/>
        </authorList>
    </citation>
    <scope>IDENTIFICATION</scope>
</reference>
<dbReference type="OrthoDB" id="9998011at2759"/>
<evidence type="ECO:0000259" key="1">
    <source>
        <dbReference type="SMART" id="SM01361"/>
    </source>
</evidence>
<dbReference type="Gene3D" id="1.50.10.20">
    <property type="match status" value="1"/>
</dbReference>
<dbReference type="InterPro" id="IPR008930">
    <property type="entry name" value="Terpenoid_cyclase/PrenylTrfase"/>
</dbReference>
<accession>A0A8C6VHW8</accession>
<dbReference type="GeneTree" id="ENSGT00940000154904"/>
<protein>
    <recommendedName>
        <fullName evidence="1">Alpha-macroglobulin receptor-binding domain-containing protein</fullName>
    </recommendedName>
</protein>
<dbReference type="PANTHER" id="PTHR11412:SF165">
    <property type="entry name" value="ALPHA-2-MACROGLOBULIN"/>
    <property type="match status" value="1"/>
</dbReference>
<dbReference type="Pfam" id="PF07678">
    <property type="entry name" value="TED_complement"/>
    <property type="match status" value="1"/>
</dbReference>
<dbReference type="OMA" id="RINAEDM"/>
<dbReference type="InterPro" id="IPR011626">
    <property type="entry name" value="Alpha-macroglobulin_TED"/>
</dbReference>
<dbReference type="SUPFAM" id="SSF48239">
    <property type="entry name" value="Terpenoid cyclases/Protein prenyltransferases"/>
    <property type="match status" value="1"/>
</dbReference>
<organism evidence="2 3">
    <name type="scientific">Naja naja</name>
    <name type="common">Indian cobra</name>
    <dbReference type="NCBI Taxonomy" id="35670"/>
    <lineage>
        <taxon>Eukaryota</taxon>
        <taxon>Metazoa</taxon>
        <taxon>Chordata</taxon>
        <taxon>Craniata</taxon>
        <taxon>Vertebrata</taxon>
        <taxon>Euteleostomi</taxon>
        <taxon>Lepidosauria</taxon>
        <taxon>Squamata</taxon>
        <taxon>Bifurcata</taxon>
        <taxon>Unidentata</taxon>
        <taxon>Episquamata</taxon>
        <taxon>Toxicofera</taxon>
        <taxon>Serpentes</taxon>
        <taxon>Colubroidea</taxon>
        <taxon>Elapidae</taxon>
        <taxon>Elapinae</taxon>
        <taxon>Naja</taxon>
    </lineage>
</organism>
<reference evidence="2" key="2">
    <citation type="submission" date="2025-09" db="UniProtKB">
        <authorList>
            <consortium name="Ensembl"/>
        </authorList>
    </citation>
    <scope>IDENTIFICATION</scope>
</reference>